<keyword evidence="8 9" id="KW-0460">Magnesium</keyword>
<comment type="subcellular location">
    <subcellularLocation>
        <location evidence="9">Cytoplasm</location>
    </subcellularLocation>
</comment>
<feature type="binding site" evidence="9">
    <location>
        <begin position="206"/>
        <end position="210"/>
    </location>
    <ligand>
        <name>ATP</name>
        <dbReference type="ChEBI" id="CHEBI:30616"/>
    </ligand>
</feature>
<dbReference type="PROSITE" id="PS01076">
    <property type="entry name" value="ACETATE_KINASE_2"/>
    <property type="match status" value="1"/>
</dbReference>
<feature type="site" description="Transition state stabilizer" evidence="9">
    <location>
        <position position="178"/>
    </location>
</feature>
<dbReference type="SUPFAM" id="SSF53067">
    <property type="entry name" value="Actin-like ATPase domain"/>
    <property type="match status" value="2"/>
</dbReference>
<dbReference type="UniPathway" id="UPA00340">
    <property type="reaction ID" value="UER00458"/>
</dbReference>
<dbReference type="PANTHER" id="PTHR21060:SF21">
    <property type="entry name" value="ACETATE KINASE"/>
    <property type="match status" value="1"/>
</dbReference>
<dbReference type="GO" id="GO:0005524">
    <property type="term" value="F:ATP binding"/>
    <property type="evidence" value="ECO:0007669"/>
    <property type="project" value="UniProtKB-KW"/>
</dbReference>
<evidence type="ECO:0000256" key="10">
    <source>
        <dbReference type="RuleBase" id="RU003835"/>
    </source>
</evidence>
<organism evidence="11 12">
    <name type="scientific">Deinococcus koreensis</name>
    <dbReference type="NCBI Taxonomy" id="2054903"/>
    <lineage>
        <taxon>Bacteria</taxon>
        <taxon>Thermotogati</taxon>
        <taxon>Deinococcota</taxon>
        <taxon>Deinococci</taxon>
        <taxon>Deinococcales</taxon>
        <taxon>Deinococcaceae</taxon>
        <taxon>Deinococcus</taxon>
    </lineage>
</organism>
<dbReference type="NCBIfam" id="TIGR00016">
    <property type="entry name" value="ackA"/>
    <property type="match status" value="1"/>
</dbReference>
<accession>A0A2K3UXQ9</accession>
<feature type="binding site" evidence="9">
    <location>
        <position position="383"/>
    </location>
    <ligand>
        <name>Mg(2+)</name>
        <dbReference type="ChEBI" id="CHEBI:18420"/>
    </ligand>
</feature>
<dbReference type="GO" id="GO:0000287">
    <property type="term" value="F:magnesium ion binding"/>
    <property type="evidence" value="ECO:0007669"/>
    <property type="project" value="UniProtKB-UniRule"/>
</dbReference>
<dbReference type="GO" id="GO:0008776">
    <property type="term" value="F:acetate kinase activity"/>
    <property type="evidence" value="ECO:0007669"/>
    <property type="project" value="UniProtKB-UniRule"/>
</dbReference>
<dbReference type="InterPro" id="IPR043129">
    <property type="entry name" value="ATPase_NBD"/>
</dbReference>
<dbReference type="PROSITE" id="PS01075">
    <property type="entry name" value="ACETATE_KINASE_1"/>
    <property type="match status" value="1"/>
</dbReference>
<dbReference type="InterPro" id="IPR023865">
    <property type="entry name" value="Aliphatic_acid_kinase_CS"/>
</dbReference>
<dbReference type="GO" id="GO:0006083">
    <property type="term" value="P:acetate metabolic process"/>
    <property type="evidence" value="ECO:0007669"/>
    <property type="project" value="TreeGrafter"/>
</dbReference>
<name>A0A2K3UXQ9_9DEIO</name>
<dbReference type="Gene3D" id="3.30.420.40">
    <property type="match status" value="2"/>
</dbReference>
<keyword evidence="6 9" id="KW-0418">Kinase</keyword>
<comment type="function">
    <text evidence="9">Catalyzes the formation of acetyl phosphate from acetate and ATP. Can also catalyze the reverse reaction.</text>
</comment>
<comment type="cofactor">
    <cofactor evidence="9">
        <name>Mg(2+)</name>
        <dbReference type="ChEBI" id="CHEBI:18420"/>
    </cofactor>
    <cofactor evidence="9">
        <name>Mn(2+)</name>
        <dbReference type="ChEBI" id="CHEBI:29035"/>
    </cofactor>
    <text evidence="9">Mg(2+). Can also accept Mn(2+).</text>
</comment>
<dbReference type="Pfam" id="PF00871">
    <property type="entry name" value="Acetate_kinase"/>
    <property type="match status" value="1"/>
</dbReference>
<keyword evidence="12" id="KW-1185">Reference proteome</keyword>
<keyword evidence="5 9" id="KW-0547">Nucleotide-binding</keyword>
<evidence type="ECO:0000256" key="3">
    <source>
        <dbReference type="ARBA" id="ARBA00022679"/>
    </source>
</evidence>
<feature type="active site" description="Proton donor/acceptor" evidence="9">
    <location>
        <position position="146"/>
    </location>
</feature>
<evidence type="ECO:0000256" key="4">
    <source>
        <dbReference type="ARBA" id="ARBA00022723"/>
    </source>
</evidence>
<dbReference type="EC" id="2.7.2.1" evidence="9"/>
<dbReference type="AlphaFoldDB" id="A0A2K3UXQ9"/>
<comment type="catalytic activity">
    <reaction evidence="9">
        <text>acetate + ATP = acetyl phosphate + ADP</text>
        <dbReference type="Rhea" id="RHEA:11352"/>
        <dbReference type="ChEBI" id="CHEBI:22191"/>
        <dbReference type="ChEBI" id="CHEBI:30089"/>
        <dbReference type="ChEBI" id="CHEBI:30616"/>
        <dbReference type="ChEBI" id="CHEBI:456216"/>
        <dbReference type="EC" id="2.7.2.1"/>
    </reaction>
</comment>
<evidence type="ECO:0000313" key="11">
    <source>
        <dbReference type="EMBL" id="PNY81327.1"/>
    </source>
</evidence>
<reference evidence="11 12" key="1">
    <citation type="submission" date="2018-01" db="EMBL/GenBank/DDBJ databases">
        <title>Deinococcus koreensis sp. nov., a radiation-resistant bacterium isolated from river water.</title>
        <authorList>
            <person name="Choi A."/>
        </authorList>
    </citation>
    <scope>NUCLEOTIDE SEQUENCE [LARGE SCALE GENOMIC DNA]</scope>
    <source>
        <strain evidence="11 12">SJW1-2</strain>
    </source>
</reference>
<dbReference type="PANTHER" id="PTHR21060">
    <property type="entry name" value="ACETATE KINASE"/>
    <property type="match status" value="1"/>
</dbReference>
<evidence type="ECO:0000256" key="2">
    <source>
        <dbReference type="ARBA" id="ARBA00022490"/>
    </source>
</evidence>
<keyword evidence="4 9" id="KW-0479">Metal-binding</keyword>
<feature type="binding site" evidence="9">
    <location>
        <position position="89"/>
    </location>
    <ligand>
        <name>substrate</name>
    </ligand>
</feature>
<feature type="binding site" evidence="9">
    <location>
        <begin position="281"/>
        <end position="283"/>
    </location>
    <ligand>
        <name>ATP</name>
        <dbReference type="ChEBI" id="CHEBI:30616"/>
    </ligand>
</feature>
<evidence type="ECO:0000313" key="12">
    <source>
        <dbReference type="Proteomes" id="UP000236379"/>
    </source>
</evidence>
<keyword evidence="3 9" id="KW-0808">Transferase</keyword>
<protein>
    <recommendedName>
        <fullName evidence="9">Acetate kinase</fullName>
        <ecNumber evidence="9">2.7.2.1</ecNumber>
    </recommendedName>
    <alternativeName>
        <fullName evidence="9">Acetokinase</fullName>
    </alternativeName>
</protein>
<feature type="site" description="Transition state stabilizer" evidence="9">
    <location>
        <position position="239"/>
    </location>
</feature>
<dbReference type="EMBL" id="PPPD01000001">
    <property type="protein sequence ID" value="PNY81327.1"/>
    <property type="molecule type" value="Genomic_DNA"/>
</dbReference>
<evidence type="ECO:0000256" key="7">
    <source>
        <dbReference type="ARBA" id="ARBA00022840"/>
    </source>
</evidence>
<evidence type="ECO:0000256" key="1">
    <source>
        <dbReference type="ARBA" id="ARBA00008748"/>
    </source>
</evidence>
<sequence length="399" mass="41477">MWTLVLNCGSSSVKFALLRPDSGEVALSGLAERLGSEGAALRIDRASEKGSERRTQALAGGSYPAAFEALLSELDALGLRPDVGAVGHRVVHGGEAFSAPALITPAVLDAIRACVPLAPLHNPANIAGIEAARAAFPELPHVAVFDTAFHQTMPEVAYRYGVPEVWYRQHGVRRYGFHGTSHAYVAQEAARLLGRPLEELNLITAHLGNGASVCAVQGGRSVDTSMGLTPLEGLVMGSRSGDVDPGLHDFIARQSGLNLSEVTAALNRESGLLGLSGLSNDMRELEEAAGRGHPGARLALDVFVYRLAKTVAGMAVALGRPDALVFTGGIGENSAGVRAATLARLGVLGLEPDDEANARAVRGTPGVISRPGPVVALVVNTNEELMIARGAALLLAQPV</sequence>
<proteinExistence type="inferred from homology"/>
<evidence type="ECO:0000256" key="9">
    <source>
        <dbReference type="HAMAP-Rule" id="MF_00020"/>
    </source>
</evidence>
<dbReference type="GO" id="GO:0006085">
    <property type="term" value="P:acetyl-CoA biosynthetic process"/>
    <property type="evidence" value="ECO:0007669"/>
    <property type="project" value="UniProtKB-UniRule"/>
</dbReference>
<evidence type="ECO:0000256" key="6">
    <source>
        <dbReference type="ARBA" id="ARBA00022777"/>
    </source>
</evidence>
<keyword evidence="2 9" id="KW-0963">Cytoplasm</keyword>
<dbReference type="GO" id="GO:0005829">
    <property type="term" value="C:cytosol"/>
    <property type="evidence" value="ECO:0007669"/>
    <property type="project" value="TreeGrafter"/>
</dbReference>
<dbReference type="RefSeq" id="WP_103311770.1">
    <property type="nucleotide sequence ID" value="NZ_PPPD01000001.1"/>
</dbReference>
<dbReference type="OrthoDB" id="9802453at2"/>
<dbReference type="PIRSF" id="PIRSF000722">
    <property type="entry name" value="Acetate_prop_kin"/>
    <property type="match status" value="1"/>
</dbReference>
<comment type="similarity">
    <text evidence="1 9 10">Belongs to the acetokinase family.</text>
</comment>
<feature type="binding site" evidence="9">
    <location>
        <position position="7"/>
    </location>
    <ligand>
        <name>Mg(2+)</name>
        <dbReference type="ChEBI" id="CHEBI:18420"/>
    </ligand>
</feature>
<dbReference type="CDD" id="cd24010">
    <property type="entry name" value="ASKHA_NBD_AcK_PK"/>
    <property type="match status" value="1"/>
</dbReference>
<comment type="subunit">
    <text evidence="9">Homodimer.</text>
</comment>
<comment type="caution">
    <text evidence="11">The sequence shown here is derived from an EMBL/GenBank/DDBJ whole genome shotgun (WGS) entry which is preliminary data.</text>
</comment>
<evidence type="ECO:0000256" key="8">
    <source>
        <dbReference type="ARBA" id="ARBA00022842"/>
    </source>
</evidence>
<comment type="pathway">
    <text evidence="9">Metabolic intermediate biosynthesis; acetyl-CoA biosynthesis; acetyl-CoA from acetate: step 1/2.</text>
</comment>
<dbReference type="InterPro" id="IPR000890">
    <property type="entry name" value="Aliphatic_acid_kin_short-chain"/>
</dbReference>
<dbReference type="Proteomes" id="UP000236379">
    <property type="component" value="Unassembled WGS sequence"/>
</dbReference>
<feature type="binding site" evidence="9">
    <location>
        <position position="14"/>
    </location>
    <ligand>
        <name>ATP</name>
        <dbReference type="ChEBI" id="CHEBI:30616"/>
    </ligand>
</feature>
<evidence type="ECO:0000256" key="5">
    <source>
        <dbReference type="ARBA" id="ARBA00022741"/>
    </source>
</evidence>
<dbReference type="HAMAP" id="MF_00020">
    <property type="entry name" value="Acetate_kinase"/>
    <property type="match status" value="1"/>
</dbReference>
<gene>
    <name evidence="9" type="primary">ackA</name>
    <name evidence="11" type="ORF">CVO96_07965</name>
</gene>
<dbReference type="InterPro" id="IPR004372">
    <property type="entry name" value="Ac/propionate_kinase"/>
</dbReference>
<dbReference type="PRINTS" id="PR00471">
    <property type="entry name" value="ACETATEKNASE"/>
</dbReference>
<feature type="binding site" evidence="9">
    <location>
        <begin position="329"/>
        <end position="333"/>
    </location>
    <ligand>
        <name>ATP</name>
        <dbReference type="ChEBI" id="CHEBI:30616"/>
    </ligand>
</feature>
<keyword evidence="7 9" id="KW-0067">ATP-binding</keyword>